<comment type="caution">
    <text evidence="2">The sequence shown here is derived from an EMBL/GenBank/DDBJ whole genome shotgun (WGS) entry which is preliminary data.</text>
</comment>
<organism evidence="2 3">
    <name type="scientific">Kibdelosporangium banguiense</name>
    <dbReference type="NCBI Taxonomy" id="1365924"/>
    <lineage>
        <taxon>Bacteria</taxon>
        <taxon>Bacillati</taxon>
        <taxon>Actinomycetota</taxon>
        <taxon>Actinomycetes</taxon>
        <taxon>Pseudonocardiales</taxon>
        <taxon>Pseudonocardiaceae</taxon>
        <taxon>Kibdelosporangium</taxon>
    </lineage>
</organism>
<evidence type="ECO:0000313" key="3">
    <source>
        <dbReference type="Proteomes" id="UP001519332"/>
    </source>
</evidence>
<dbReference type="EMBL" id="JAGINW010000001">
    <property type="protein sequence ID" value="MBP2326972.1"/>
    <property type="molecule type" value="Genomic_DNA"/>
</dbReference>
<keyword evidence="3" id="KW-1185">Reference proteome</keyword>
<name>A0ABS4TRC6_9PSEU</name>
<keyword evidence="1" id="KW-0472">Membrane</keyword>
<evidence type="ECO:0000256" key="1">
    <source>
        <dbReference type="SAM" id="Phobius"/>
    </source>
</evidence>
<feature type="transmembrane region" description="Helical" evidence="1">
    <location>
        <begin position="44"/>
        <end position="67"/>
    </location>
</feature>
<evidence type="ECO:0000313" key="2">
    <source>
        <dbReference type="EMBL" id="MBP2326972.1"/>
    </source>
</evidence>
<evidence type="ECO:0008006" key="4">
    <source>
        <dbReference type="Google" id="ProtNLM"/>
    </source>
</evidence>
<dbReference type="RefSeq" id="WP_209643978.1">
    <property type="nucleotide sequence ID" value="NZ_JAGINW010000001.1"/>
</dbReference>
<gene>
    <name evidence="2" type="ORF">JOF56_007357</name>
</gene>
<reference evidence="2 3" key="1">
    <citation type="submission" date="2021-03" db="EMBL/GenBank/DDBJ databases">
        <title>Sequencing the genomes of 1000 actinobacteria strains.</title>
        <authorList>
            <person name="Klenk H.-P."/>
        </authorList>
    </citation>
    <scope>NUCLEOTIDE SEQUENCE [LARGE SCALE GENOMIC DNA]</scope>
    <source>
        <strain evidence="2 3">DSM 46670</strain>
    </source>
</reference>
<keyword evidence="1" id="KW-0812">Transmembrane</keyword>
<proteinExistence type="predicted"/>
<protein>
    <recommendedName>
        <fullName evidence="4">DUF3093 domain-containing protein</fullName>
    </recommendedName>
</protein>
<sequence>MRDRRNNTMTGYGRERERRRRSRALLGVGFVVLLGASLSLRTGVVPVVAVLAGALVLAYVIANVLLWRDKRSELRRRAAGAPPSWPAQLPIQMAQLLGVKAPGQHARRVDEVGELLGRLSLIDGELNWQPREADRKRGAGTFVFDRSWSAEVVPIWGPGSQGCLTLTRPDGTAVDLWIRHPADLRATLQPV</sequence>
<feature type="transmembrane region" description="Helical" evidence="1">
    <location>
        <begin position="21"/>
        <end position="38"/>
    </location>
</feature>
<dbReference type="Proteomes" id="UP001519332">
    <property type="component" value="Unassembled WGS sequence"/>
</dbReference>
<keyword evidence="1" id="KW-1133">Transmembrane helix</keyword>
<accession>A0ABS4TRC6</accession>